<dbReference type="Proteomes" id="UP001195624">
    <property type="component" value="Unassembled WGS sequence"/>
</dbReference>
<dbReference type="PANTHER" id="PTHR42901:SF1">
    <property type="entry name" value="ALCOHOL DEHYDROGENASE"/>
    <property type="match status" value="1"/>
</dbReference>
<reference evidence="5" key="1">
    <citation type="submission" date="2023-07" db="EMBL/GenBank/DDBJ databases">
        <title>Genome mining of underrepresented organisms for secondary metabolites.</title>
        <authorList>
            <person name="D'Agostino P.M."/>
        </authorList>
    </citation>
    <scope>NUCLEOTIDE SEQUENCE [LARGE SCALE GENOMIC DNA]</scope>
    <source>
        <strain evidence="5">WS4403</strain>
    </source>
</reference>
<dbReference type="RefSeq" id="WP_017801277.1">
    <property type="nucleotide sequence ID" value="NZ_JAGGMQ010000001.1"/>
</dbReference>
<dbReference type="CDD" id="cd05233">
    <property type="entry name" value="SDR_c"/>
    <property type="match status" value="1"/>
</dbReference>
<dbReference type="SUPFAM" id="SSF51735">
    <property type="entry name" value="NAD(P)-binding Rossmann-fold domains"/>
    <property type="match status" value="1"/>
</dbReference>
<dbReference type="PANTHER" id="PTHR42901">
    <property type="entry name" value="ALCOHOL DEHYDROGENASE"/>
    <property type="match status" value="1"/>
</dbReference>
<comment type="caution">
    <text evidence="4">The sequence shown here is derived from an EMBL/GenBank/DDBJ whole genome shotgun (WGS) entry which is preliminary data.</text>
</comment>
<dbReference type="InterPro" id="IPR036291">
    <property type="entry name" value="NAD(P)-bd_dom_sf"/>
</dbReference>
<dbReference type="PIRSF" id="PIRSF000126">
    <property type="entry name" value="11-beta-HSD1"/>
    <property type="match status" value="1"/>
</dbReference>
<evidence type="ECO:0000256" key="2">
    <source>
        <dbReference type="ARBA" id="ARBA00023002"/>
    </source>
</evidence>
<evidence type="ECO:0000256" key="3">
    <source>
        <dbReference type="RuleBase" id="RU000363"/>
    </source>
</evidence>
<dbReference type="PRINTS" id="PR00081">
    <property type="entry name" value="GDHRDH"/>
</dbReference>
<organism evidence="4 5">
    <name type="scientific">Winslowiella toletana</name>
    <dbReference type="NCBI Taxonomy" id="92490"/>
    <lineage>
        <taxon>Bacteria</taxon>
        <taxon>Pseudomonadati</taxon>
        <taxon>Pseudomonadota</taxon>
        <taxon>Gammaproteobacteria</taxon>
        <taxon>Enterobacterales</taxon>
        <taxon>Erwiniaceae</taxon>
        <taxon>Winslowiella</taxon>
    </lineage>
</organism>
<dbReference type="Pfam" id="PF00106">
    <property type="entry name" value="adh_short"/>
    <property type="match status" value="1"/>
</dbReference>
<keyword evidence="2" id="KW-0560">Oxidoreductase</keyword>
<comment type="similarity">
    <text evidence="1 3">Belongs to the short-chain dehydrogenases/reductases (SDR) family.</text>
</comment>
<evidence type="ECO:0000313" key="4">
    <source>
        <dbReference type="EMBL" id="MBP2168345.1"/>
    </source>
</evidence>
<name>A0ABS4P6W7_9GAMM</name>
<dbReference type="EMBL" id="JAGGMQ010000001">
    <property type="protein sequence ID" value="MBP2168345.1"/>
    <property type="molecule type" value="Genomic_DNA"/>
</dbReference>
<accession>A0ABS4P6W7</accession>
<keyword evidence="5" id="KW-1185">Reference proteome</keyword>
<protein>
    <submittedName>
        <fullName evidence="4">Short-subunit dehydrogenase</fullName>
    </submittedName>
</protein>
<dbReference type="PRINTS" id="PR00080">
    <property type="entry name" value="SDRFAMILY"/>
</dbReference>
<evidence type="ECO:0000256" key="1">
    <source>
        <dbReference type="ARBA" id="ARBA00006484"/>
    </source>
</evidence>
<dbReference type="InterPro" id="IPR002347">
    <property type="entry name" value="SDR_fam"/>
</dbReference>
<sequence>MSLANQSSGTALVTGASAGIGATYAERLAQRGYDLILVARDRARLESLAATLASTYSVHVEVVAADLTRDEDVSRIAQRLTDDAQISLLLNNAGMSVDGDFLTADINKIEVMIALNVTAPTRLAHAAGNSFKTRRQGTIINVSSVLSLVHESANGAYNATKSFVLTLTRALDRELQGHGVRVQAVLPGLTRTEIFERSGRSIDDLPAHMVMEVATMVDASLRGLDSGEVVTIPALEDIGQWQQYDTARSAMIPGLSLSQPASRYRQ</sequence>
<dbReference type="Gene3D" id="3.40.50.720">
    <property type="entry name" value="NAD(P)-binding Rossmann-like Domain"/>
    <property type="match status" value="1"/>
</dbReference>
<evidence type="ECO:0000313" key="5">
    <source>
        <dbReference type="Proteomes" id="UP001195624"/>
    </source>
</evidence>
<gene>
    <name evidence="4" type="ORF">J2125_001537</name>
</gene>
<proteinExistence type="inferred from homology"/>